<dbReference type="Pfam" id="PF03484">
    <property type="entry name" value="B5"/>
    <property type="match status" value="1"/>
</dbReference>
<dbReference type="SMART" id="SM00873">
    <property type="entry name" value="B3_4"/>
    <property type="match status" value="1"/>
</dbReference>
<feature type="binding site" evidence="15">
    <location>
        <position position="478"/>
    </location>
    <ligand>
        <name>Mg(2+)</name>
        <dbReference type="ChEBI" id="CHEBI:18420"/>
        <note>shared with alpha subunit</note>
    </ligand>
</feature>
<feature type="binding site" evidence="15">
    <location>
        <position position="477"/>
    </location>
    <ligand>
        <name>Mg(2+)</name>
        <dbReference type="ChEBI" id="CHEBI:18420"/>
        <note>shared with alpha subunit</note>
    </ligand>
</feature>
<dbReference type="PROSITE" id="PS51447">
    <property type="entry name" value="FDX_ACB"/>
    <property type="match status" value="1"/>
</dbReference>
<evidence type="ECO:0000256" key="4">
    <source>
        <dbReference type="ARBA" id="ARBA00022490"/>
    </source>
</evidence>
<dbReference type="InterPro" id="IPR004532">
    <property type="entry name" value="Phe-tRNA-ligase_IIc_bsu_bact"/>
</dbReference>
<dbReference type="Pfam" id="PF17759">
    <property type="entry name" value="tRNA_synthFbeta"/>
    <property type="match status" value="1"/>
</dbReference>
<dbReference type="Gene3D" id="3.30.930.10">
    <property type="entry name" value="Bira Bifunctional Protein, Domain 2"/>
    <property type="match status" value="1"/>
</dbReference>
<dbReference type="FunFam" id="3.30.70.380:FF:000001">
    <property type="entry name" value="Phenylalanine--tRNA ligase beta subunit"/>
    <property type="match status" value="1"/>
</dbReference>
<evidence type="ECO:0000256" key="16">
    <source>
        <dbReference type="PROSITE-ProRule" id="PRU00209"/>
    </source>
</evidence>
<dbReference type="RefSeq" id="WP_137660969.1">
    <property type="nucleotide sequence ID" value="NZ_BJCQ01000029.1"/>
</dbReference>
<dbReference type="FunFam" id="3.50.40.10:FF:000001">
    <property type="entry name" value="Phenylalanine--tRNA ligase beta subunit"/>
    <property type="match status" value="1"/>
</dbReference>
<dbReference type="Pfam" id="PF03483">
    <property type="entry name" value="B3_4"/>
    <property type="match status" value="1"/>
</dbReference>
<dbReference type="SMART" id="SM00896">
    <property type="entry name" value="FDX-ACB"/>
    <property type="match status" value="1"/>
</dbReference>
<dbReference type="AlphaFoldDB" id="A0A480B929"/>
<dbReference type="GO" id="GO:0004826">
    <property type="term" value="F:phenylalanine-tRNA ligase activity"/>
    <property type="evidence" value="ECO:0007669"/>
    <property type="project" value="UniProtKB-UniRule"/>
</dbReference>
<evidence type="ECO:0000259" key="19">
    <source>
        <dbReference type="PROSITE" id="PS51483"/>
    </source>
</evidence>
<dbReference type="SMART" id="SM00874">
    <property type="entry name" value="B5"/>
    <property type="match status" value="1"/>
</dbReference>
<dbReference type="InterPro" id="IPR045864">
    <property type="entry name" value="aa-tRNA-synth_II/BPL/LPL"/>
</dbReference>
<comment type="caution">
    <text evidence="20">The sequence shown here is derived from an EMBL/GenBank/DDBJ whole genome shotgun (WGS) entry which is preliminary data.</text>
</comment>
<name>A0A480B929_9FIRM</name>
<evidence type="ECO:0000256" key="9">
    <source>
        <dbReference type="ARBA" id="ARBA00022840"/>
    </source>
</evidence>
<evidence type="ECO:0000259" key="17">
    <source>
        <dbReference type="PROSITE" id="PS50886"/>
    </source>
</evidence>
<dbReference type="Gene3D" id="3.30.70.380">
    <property type="entry name" value="Ferrodoxin-fold anticodon-binding domain"/>
    <property type="match status" value="1"/>
</dbReference>
<keyword evidence="8 15" id="KW-0547">Nucleotide-binding</keyword>
<dbReference type="SUPFAM" id="SSF46955">
    <property type="entry name" value="Putative DNA-binding domain"/>
    <property type="match status" value="1"/>
</dbReference>
<evidence type="ECO:0000256" key="14">
    <source>
        <dbReference type="ARBA" id="ARBA00049255"/>
    </source>
</evidence>
<evidence type="ECO:0000313" key="21">
    <source>
        <dbReference type="Proteomes" id="UP000300381"/>
    </source>
</evidence>
<dbReference type="EMBL" id="BJCQ01000029">
    <property type="protein sequence ID" value="GCL67668.1"/>
    <property type="molecule type" value="Genomic_DNA"/>
</dbReference>
<keyword evidence="5 16" id="KW-0820">tRNA-binding</keyword>
<comment type="subcellular location">
    <subcellularLocation>
        <location evidence="1 15">Cytoplasm</location>
    </subcellularLocation>
</comment>
<reference evidence="20 21" key="1">
    <citation type="submission" date="2019-03" db="EMBL/GenBank/DDBJ databases">
        <title>Draft genome sequences of two Veillonella tobetsuensis clinical isolates from intraoperative bronchial fluids of elderly patients with pulmonary carcinoma.</title>
        <authorList>
            <person name="Akiyama T."/>
        </authorList>
    </citation>
    <scope>NUCLEOTIDE SEQUENCE [LARGE SCALE GENOMIC DNA]</scope>
    <source>
        <strain evidence="20 21">PAGU 1578</strain>
    </source>
</reference>
<dbReference type="InterPro" id="IPR020825">
    <property type="entry name" value="Phe-tRNA_synthase-like_B3/B4"/>
</dbReference>
<feature type="binding site" evidence="15">
    <location>
        <position position="468"/>
    </location>
    <ligand>
        <name>Mg(2+)</name>
        <dbReference type="ChEBI" id="CHEBI:18420"/>
        <note>shared with alpha subunit</note>
    </ligand>
</feature>
<dbReference type="InterPro" id="IPR033714">
    <property type="entry name" value="tRNA_bind_bactPheRS"/>
</dbReference>
<proteinExistence type="inferred from homology"/>
<dbReference type="CDD" id="cd02796">
    <property type="entry name" value="tRNA_bind_bactPheRS"/>
    <property type="match status" value="1"/>
</dbReference>
<keyword evidence="12 15" id="KW-0648">Protein biosynthesis</keyword>
<feature type="binding site" evidence="15">
    <location>
        <position position="474"/>
    </location>
    <ligand>
        <name>Mg(2+)</name>
        <dbReference type="ChEBI" id="CHEBI:18420"/>
        <note>shared with alpha subunit</note>
    </ligand>
</feature>
<dbReference type="PANTHER" id="PTHR10947:SF0">
    <property type="entry name" value="PHENYLALANINE--TRNA LIGASE BETA SUBUNIT"/>
    <property type="match status" value="1"/>
</dbReference>
<dbReference type="PROSITE" id="PS51483">
    <property type="entry name" value="B5"/>
    <property type="match status" value="1"/>
</dbReference>
<dbReference type="InterPro" id="IPR002547">
    <property type="entry name" value="tRNA-bd_dom"/>
</dbReference>
<dbReference type="GO" id="GO:0140096">
    <property type="term" value="F:catalytic activity, acting on a protein"/>
    <property type="evidence" value="ECO:0007669"/>
    <property type="project" value="UniProtKB-ARBA"/>
</dbReference>
<dbReference type="Pfam" id="PF01588">
    <property type="entry name" value="tRNA_bind"/>
    <property type="match status" value="1"/>
</dbReference>
<comment type="catalytic activity">
    <reaction evidence="14 15">
        <text>tRNA(Phe) + L-phenylalanine + ATP = L-phenylalanyl-tRNA(Phe) + AMP + diphosphate + H(+)</text>
        <dbReference type="Rhea" id="RHEA:19413"/>
        <dbReference type="Rhea" id="RHEA-COMP:9668"/>
        <dbReference type="Rhea" id="RHEA-COMP:9699"/>
        <dbReference type="ChEBI" id="CHEBI:15378"/>
        <dbReference type="ChEBI" id="CHEBI:30616"/>
        <dbReference type="ChEBI" id="CHEBI:33019"/>
        <dbReference type="ChEBI" id="CHEBI:58095"/>
        <dbReference type="ChEBI" id="CHEBI:78442"/>
        <dbReference type="ChEBI" id="CHEBI:78531"/>
        <dbReference type="ChEBI" id="CHEBI:456215"/>
        <dbReference type="EC" id="6.1.1.20"/>
    </reaction>
</comment>
<sequence>MKASLQWMNEYVPLDLNRPAQELADELTQAGIPVEEVLSMDPGLKKIYTGKIVEITKHPDADKLQVCQVQCLSEDGEEITKQIVTAATNVAVGQIVPVAYHKSRLADGTEIKKGKLRGVTSEGMFCSVAEFGISSDLVRPEEAQGIYIFPEGTPIGLDIKEALMLDDTVYEFELTANRADCFSMVGLSREFGIMTNQKALFPVIMVNETGASIEGKASVTIEANDLCTRFTSRLVTNVTIEPSPLWMQNRLRNSGIRPINNVVDVTNYVMLELGQPMHAYDYDCVADHTLIARRAKVGETLTTLDGNERELDESMLIIADTKGPIGVAGVMGGLTSEVTDKTTNVLFEAAVFNGPSIRRTSKALGMRSEASGRFERGVNHKYTAYAIDRAAQLLQQICPSCKVSVGVIDVYPEPVEQRTVTFTAEQINDYLGTSIEKDRMIDILTKLEFGITESGDTIEALVPTWRDDVTGMPDIAEEVARIVSYDNIAPTIPVAVLSSGGMTPKKALTKEVTHYLAHAGLSQIITFSFMHKDGLANMMLPEGDSRYTAIPILNPISEEFPYMRTTLVPAVIEAAKRNIAQQNKDLWLFETANVYEPKALPLTEVPHERPMACGIMMGKVTTAAWNQAQRDTDFYDVKGVVDGLLAKLGLTQYDIQPSRNIIEQYNIRKNQYEEVLNRKCTFKPILEAYYHPGVSAYYLVNGVKIAQFGELHPQVVKNFDLSGKVYMFEIDLEAVLSITVPAFRYKSFSKFPGTSRDLAIVAPVSVTSGDIVALIKEHGGEYLESVSIFDVYEGEHIEAGYRSLAYNLQFRSMESTLNDEDIDGTIQAIIDALATKNCKLR</sequence>
<dbReference type="Gene3D" id="3.30.56.10">
    <property type="match status" value="2"/>
</dbReference>
<keyword evidence="9 15" id="KW-0067">ATP-binding</keyword>
<evidence type="ECO:0000313" key="20">
    <source>
        <dbReference type="EMBL" id="GCL67668.1"/>
    </source>
</evidence>
<organism evidence="20 21">
    <name type="scientific">Veillonella tobetsuensis</name>
    <dbReference type="NCBI Taxonomy" id="1110546"/>
    <lineage>
        <taxon>Bacteria</taxon>
        <taxon>Bacillati</taxon>
        <taxon>Bacillota</taxon>
        <taxon>Negativicutes</taxon>
        <taxon>Veillonellales</taxon>
        <taxon>Veillonellaceae</taxon>
        <taxon>Veillonella</taxon>
    </lineage>
</organism>
<dbReference type="FunFam" id="2.40.50.140:FF:000045">
    <property type="entry name" value="Phenylalanine--tRNA ligase beta subunit"/>
    <property type="match status" value="1"/>
</dbReference>
<dbReference type="InterPro" id="IPR036690">
    <property type="entry name" value="Fdx_antiC-bd_sf"/>
</dbReference>
<dbReference type="InterPro" id="IPR005146">
    <property type="entry name" value="B3/B4_tRNA-bd"/>
</dbReference>
<protein>
    <recommendedName>
        <fullName evidence="15">Phenylalanine--tRNA ligase beta subunit</fullName>
        <ecNumber evidence="15">6.1.1.20</ecNumber>
    </recommendedName>
    <alternativeName>
        <fullName evidence="15">Phenylalanyl-tRNA synthetase beta subunit</fullName>
        <shortName evidence="15">PheRS</shortName>
    </alternativeName>
</protein>
<evidence type="ECO:0000256" key="6">
    <source>
        <dbReference type="ARBA" id="ARBA00022598"/>
    </source>
</evidence>
<dbReference type="PROSITE" id="PS50886">
    <property type="entry name" value="TRBD"/>
    <property type="match status" value="1"/>
</dbReference>
<keyword evidence="6 15" id="KW-0436">Ligase</keyword>
<dbReference type="InterPro" id="IPR012340">
    <property type="entry name" value="NA-bd_OB-fold"/>
</dbReference>
<dbReference type="GO" id="GO:0000287">
    <property type="term" value="F:magnesium ion binding"/>
    <property type="evidence" value="ECO:0007669"/>
    <property type="project" value="UniProtKB-UniRule"/>
</dbReference>
<dbReference type="GO" id="GO:0016740">
    <property type="term" value="F:transferase activity"/>
    <property type="evidence" value="ECO:0007669"/>
    <property type="project" value="UniProtKB-ARBA"/>
</dbReference>
<evidence type="ECO:0000256" key="2">
    <source>
        <dbReference type="ARBA" id="ARBA00008653"/>
    </source>
</evidence>
<dbReference type="CDD" id="cd00769">
    <property type="entry name" value="PheRS_beta_core"/>
    <property type="match status" value="1"/>
</dbReference>
<dbReference type="SUPFAM" id="SSF55681">
    <property type="entry name" value="Class II aaRS and biotin synthetases"/>
    <property type="match status" value="1"/>
</dbReference>
<dbReference type="GO" id="GO:0006432">
    <property type="term" value="P:phenylalanyl-tRNA aminoacylation"/>
    <property type="evidence" value="ECO:0007669"/>
    <property type="project" value="UniProtKB-UniRule"/>
</dbReference>
<evidence type="ECO:0000256" key="15">
    <source>
        <dbReference type="HAMAP-Rule" id="MF_00283"/>
    </source>
</evidence>
<dbReference type="SUPFAM" id="SSF50249">
    <property type="entry name" value="Nucleic acid-binding proteins"/>
    <property type="match status" value="1"/>
</dbReference>
<evidence type="ECO:0000256" key="1">
    <source>
        <dbReference type="ARBA" id="ARBA00004496"/>
    </source>
</evidence>
<evidence type="ECO:0000256" key="7">
    <source>
        <dbReference type="ARBA" id="ARBA00022723"/>
    </source>
</evidence>
<dbReference type="GO" id="GO:0009328">
    <property type="term" value="C:phenylalanine-tRNA ligase complex"/>
    <property type="evidence" value="ECO:0007669"/>
    <property type="project" value="TreeGrafter"/>
</dbReference>
<dbReference type="InterPro" id="IPR045060">
    <property type="entry name" value="Phe-tRNA-ligase_IIc_bsu"/>
</dbReference>
<evidence type="ECO:0000256" key="11">
    <source>
        <dbReference type="ARBA" id="ARBA00022884"/>
    </source>
</evidence>
<evidence type="ECO:0000256" key="13">
    <source>
        <dbReference type="ARBA" id="ARBA00023146"/>
    </source>
</evidence>
<dbReference type="Gene3D" id="3.50.40.10">
    <property type="entry name" value="Phenylalanyl-trna Synthetase, Chain B, domain 3"/>
    <property type="match status" value="1"/>
</dbReference>
<dbReference type="InterPro" id="IPR005147">
    <property type="entry name" value="tRNA_synthase_B5-dom"/>
</dbReference>
<dbReference type="GO" id="GO:0000049">
    <property type="term" value="F:tRNA binding"/>
    <property type="evidence" value="ECO:0007669"/>
    <property type="project" value="UniProtKB-UniRule"/>
</dbReference>
<comment type="similarity">
    <text evidence="2 15">Belongs to the phenylalanyl-tRNA synthetase beta subunit family. Type 1 subfamily.</text>
</comment>
<comment type="subunit">
    <text evidence="3 15">Tetramer of two alpha and two beta subunits.</text>
</comment>
<dbReference type="Pfam" id="PF03147">
    <property type="entry name" value="FDX-ACB"/>
    <property type="match status" value="1"/>
</dbReference>
<keyword evidence="10 15" id="KW-0460">Magnesium</keyword>
<keyword evidence="7 15" id="KW-0479">Metal-binding</keyword>
<evidence type="ECO:0000256" key="5">
    <source>
        <dbReference type="ARBA" id="ARBA00022555"/>
    </source>
</evidence>
<dbReference type="SUPFAM" id="SSF56037">
    <property type="entry name" value="PheT/TilS domain"/>
    <property type="match status" value="1"/>
</dbReference>
<accession>A0A480B929</accession>
<keyword evidence="11 16" id="KW-0694">RNA-binding</keyword>
<keyword evidence="13 15" id="KW-0030">Aminoacyl-tRNA synthetase</keyword>
<dbReference type="SUPFAM" id="SSF54991">
    <property type="entry name" value="Anticodon-binding domain of PheRS"/>
    <property type="match status" value="1"/>
</dbReference>
<evidence type="ECO:0000256" key="8">
    <source>
        <dbReference type="ARBA" id="ARBA00022741"/>
    </source>
</evidence>
<dbReference type="HAMAP" id="MF_00283">
    <property type="entry name" value="Phe_tRNA_synth_beta1"/>
    <property type="match status" value="1"/>
</dbReference>
<evidence type="ECO:0000256" key="12">
    <source>
        <dbReference type="ARBA" id="ARBA00022917"/>
    </source>
</evidence>
<dbReference type="InterPro" id="IPR041616">
    <property type="entry name" value="PheRS_beta_core"/>
</dbReference>
<dbReference type="InterPro" id="IPR005121">
    <property type="entry name" value="Fdx_antiC-bd"/>
</dbReference>
<feature type="domain" description="TRNA-binding" evidence="17">
    <location>
        <begin position="41"/>
        <end position="160"/>
    </location>
</feature>
<dbReference type="GO" id="GO:0005524">
    <property type="term" value="F:ATP binding"/>
    <property type="evidence" value="ECO:0007669"/>
    <property type="project" value="UniProtKB-UniRule"/>
</dbReference>
<gene>
    <name evidence="15 20" type="primary">pheT</name>
    <name evidence="20" type="ORF">PAGU1578_12890</name>
</gene>
<dbReference type="InterPro" id="IPR009061">
    <property type="entry name" value="DNA-bd_dom_put_sf"/>
</dbReference>
<keyword evidence="4 15" id="KW-0963">Cytoplasm</keyword>
<dbReference type="Proteomes" id="UP000300381">
    <property type="component" value="Unassembled WGS sequence"/>
</dbReference>
<dbReference type="Gene3D" id="2.40.50.140">
    <property type="entry name" value="Nucleic acid-binding proteins"/>
    <property type="match status" value="1"/>
</dbReference>
<dbReference type="PANTHER" id="PTHR10947">
    <property type="entry name" value="PHENYLALANYL-TRNA SYNTHETASE BETA CHAIN AND LEUCINE-RICH REPEAT-CONTAINING PROTEIN 47"/>
    <property type="match status" value="1"/>
</dbReference>
<feature type="domain" description="B5" evidence="19">
    <location>
        <begin position="415"/>
        <end position="490"/>
    </location>
</feature>
<comment type="cofactor">
    <cofactor evidence="15">
        <name>Mg(2+)</name>
        <dbReference type="ChEBI" id="CHEBI:18420"/>
    </cofactor>
    <text evidence="15">Binds 2 magnesium ions per tetramer.</text>
</comment>
<evidence type="ECO:0000259" key="18">
    <source>
        <dbReference type="PROSITE" id="PS51447"/>
    </source>
</evidence>
<dbReference type="NCBIfam" id="TIGR00472">
    <property type="entry name" value="pheT_bact"/>
    <property type="match status" value="1"/>
</dbReference>
<feature type="domain" description="FDX-ACB" evidence="18">
    <location>
        <begin position="749"/>
        <end position="841"/>
    </location>
</feature>
<dbReference type="EC" id="6.1.1.20" evidence="15"/>
<evidence type="ECO:0000256" key="10">
    <source>
        <dbReference type="ARBA" id="ARBA00022842"/>
    </source>
</evidence>
<evidence type="ECO:0000256" key="3">
    <source>
        <dbReference type="ARBA" id="ARBA00011209"/>
    </source>
</evidence>